<proteinExistence type="predicted"/>
<evidence type="ECO:0000256" key="2">
    <source>
        <dbReference type="SAM" id="Phobius"/>
    </source>
</evidence>
<feature type="transmembrane region" description="Helical" evidence="2">
    <location>
        <begin position="94"/>
        <end position="117"/>
    </location>
</feature>
<keyword evidence="2" id="KW-1133">Transmembrane helix</keyword>
<gene>
    <name evidence="3" type="ORF">COCVIDRAFT_42252</name>
</gene>
<dbReference type="OrthoDB" id="5376804at2759"/>
<dbReference type="Proteomes" id="UP000054337">
    <property type="component" value="Unassembled WGS sequence"/>
</dbReference>
<dbReference type="GeneID" id="26257279"/>
<feature type="transmembrane region" description="Helical" evidence="2">
    <location>
        <begin position="60"/>
        <end position="82"/>
    </location>
</feature>
<dbReference type="HOGENOM" id="CLU_015092_4_3_1"/>
<feature type="region of interest" description="Disordered" evidence="1">
    <location>
        <begin position="274"/>
        <end position="293"/>
    </location>
</feature>
<dbReference type="PANTHER" id="PTHR35394:SF5">
    <property type="entry name" value="DUF3176 DOMAIN-CONTAINING PROTEIN"/>
    <property type="match status" value="1"/>
</dbReference>
<dbReference type="RefSeq" id="XP_014551439.1">
    <property type="nucleotide sequence ID" value="XM_014695953.1"/>
</dbReference>
<evidence type="ECO:0000313" key="3">
    <source>
        <dbReference type="EMBL" id="EUN21863.1"/>
    </source>
</evidence>
<dbReference type="PANTHER" id="PTHR35394">
    <property type="entry name" value="DUF3176 DOMAIN-CONTAINING PROTEIN"/>
    <property type="match status" value="1"/>
</dbReference>
<evidence type="ECO:0000313" key="4">
    <source>
        <dbReference type="Proteomes" id="UP000054337"/>
    </source>
</evidence>
<protein>
    <submittedName>
        <fullName evidence="3">Uncharacterized protein</fullName>
    </submittedName>
</protein>
<keyword evidence="4" id="KW-1185">Reference proteome</keyword>
<reference evidence="3 4" key="1">
    <citation type="journal article" date="2013" name="PLoS Genet.">
        <title>Comparative genome structure, secondary metabolite, and effector coding capacity across Cochliobolus pathogens.</title>
        <authorList>
            <person name="Condon B.J."/>
            <person name="Leng Y."/>
            <person name="Wu D."/>
            <person name="Bushley K.E."/>
            <person name="Ohm R.A."/>
            <person name="Otillar R."/>
            <person name="Martin J."/>
            <person name="Schackwitz W."/>
            <person name="Grimwood J."/>
            <person name="MohdZainudin N."/>
            <person name="Xue C."/>
            <person name="Wang R."/>
            <person name="Manning V.A."/>
            <person name="Dhillon B."/>
            <person name="Tu Z.J."/>
            <person name="Steffenson B.J."/>
            <person name="Salamov A."/>
            <person name="Sun H."/>
            <person name="Lowry S."/>
            <person name="LaButti K."/>
            <person name="Han J."/>
            <person name="Copeland A."/>
            <person name="Lindquist E."/>
            <person name="Barry K."/>
            <person name="Schmutz J."/>
            <person name="Baker S.E."/>
            <person name="Ciuffetti L.M."/>
            <person name="Grigoriev I.V."/>
            <person name="Zhong S."/>
            <person name="Turgeon B.G."/>
        </authorList>
    </citation>
    <scope>NUCLEOTIDE SEQUENCE [LARGE SCALE GENOMIC DNA]</scope>
    <source>
        <strain evidence="3 4">FI3</strain>
    </source>
</reference>
<feature type="compositionally biased region" description="Polar residues" evidence="1">
    <location>
        <begin position="17"/>
        <end position="35"/>
    </location>
</feature>
<keyword evidence="2" id="KW-0472">Membrane</keyword>
<accession>W7DUR5</accession>
<dbReference type="InterPro" id="IPR021514">
    <property type="entry name" value="DUF3176"/>
</dbReference>
<feature type="region of interest" description="Disordered" evidence="1">
    <location>
        <begin position="1"/>
        <end position="41"/>
    </location>
</feature>
<sequence>MTSSNGYDRPPYHDESLQPSASPRTISPLHSTSGQEKTHDASKYDASAEAYFRKLNLRDWYWDFIAAIFSIACVIAVIVIVRKYQGKSLSSWHFYHNITLNTLVALLSTLSRTALIVPVASCISQLKWIHLVSSLRPLHEYQILDEASRGPWGSLTLIFTLHFKTKLATWDALITIVSLTMGPPSQQLLSYPSRETMDPKMQGAILNGLYNLSAPIPVQCQTGNCQWEDFTTVAVTSECRNVTSSNRINCEFSRGSKRCNYTTPSDFFISSYSSTSSGDTRSTEFNSTTNPPQMTSHLGELLNSTLSEFAAAKMSALFSEERPDITECSMCWVARLVQNTTFSNGTFHPGIATDYELIGVVNTFNSNHWVTFNVSNESETFPGNKSFSVLPTDNTKLMEFLNMVFSSSKADLFGLVLNNVTDFTQTMESMSDSITYALGQSPTGMKLAGEAITFKQYVYVAMGIAFLVATLLQSWRKGVVAWKGSAIIPLVTEMEGWHSGEWRAGSAREANKMARGMTVVLENEEDVVQISKRV</sequence>
<keyword evidence="2" id="KW-0812">Transmembrane</keyword>
<feature type="compositionally biased region" description="Polar residues" evidence="1">
    <location>
        <begin position="284"/>
        <end position="293"/>
    </location>
</feature>
<name>W7DUR5_BIPV3</name>
<organism evidence="3 4">
    <name type="scientific">Bipolaris victoriae (strain FI3)</name>
    <name type="common">Victoria blight of oats agent</name>
    <name type="synonym">Cochliobolus victoriae</name>
    <dbReference type="NCBI Taxonomy" id="930091"/>
    <lineage>
        <taxon>Eukaryota</taxon>
        <taxon>Fungi</taxon>
        <taxon>Dikarya</taxon>
        <taxon>Ascomycota</taxon>
        <taxon>Pezizomycotina</taxon>
        <taxon>Dothideomycetes</taxon>
        <taxon>Pleosporomycetidae</taxon>
        <taxon>Pleosporales</taxon>
        <taxon>Pleosporineae</taxon>
        <taxon>Pleosporaceae</taxon>
        <taxon>Bipolaris</taxon>
    </lineage>
</organism>
<dbReference type="AlphaFoldDB" id="W7DUR5"/>
<dbReference type="Pfam" id="PF11374">
    <property type="entry name" value="DUF3176"/>
    <property type="match status" value="1"/>
</dbReference>
<dbReference type="EMBL" id="KI968830">
    <property type="protein sequence ID" value="EUN21863.1"/>
    <property type="molecule type" value="Genomic_DNA"/>
</dbReference>
<evidence type="ECO:0000256" key="1">
    <source>
        <dbReference type="SAM" id="MobiDB-lite"/>
    </source>
</evidence>